<keyword evidence="2" id="KW-1185">Reference proteome</keyword>
<comment type="caution">
    <text evidence="1">The sequence shown here is derived from an EMBL/GenBank/DDBJ whole genome shotgun (WGS) entry which is preliminary data.</text>
</comment>
<dbReference type="PANTHER" id="PTHR33395">
    <property type="entry name" value="TRANSCRIPTASE, PUTATIVE-RELATED-RELATED"/>
    <property type="match status" value="1"/>
</dbReference>
<evidence type="ECO:0000313" key="1">
    <source>
        <dbReference type="EMBL" id="EYC39170.1"/>
    </source>
</evidence>
<dbReference type="EMBL" id="JARK01000271">
    <property type="protein sequence ID" value="EYC39170.1"/>
    <property type="molecule type" value="Genomic_DNA"/>
</dbReference>
<name>A0A016WHQ7_9BILA</name>
<gene>
    <name evidence="1" type="primary">Acey_s0671.g1377</name>
    <name evidence="1" type="ORF">Y032_0671g1377</name>
</gene>
<sequence length="92" mass="10398">MVLSMPFDKQSIYKLLVRGPSSYSTSSDGIPFSFIKEVAAEICSPLEYLFTASFAKAEIPDRWKHSLVTPILKKNPSDVPTNYRPEGRFKLI</sequence>
<reference evidence="2" key="1">
    <citation type="journal article" date="2015" name="Nat. Genet.">
        <title>The genome and transcriptome of the zoonotic hookworm Ancylostoma ceylanicum identify infection-specific gene families.</title>
        <authorList>
            <person name="Schwarz E.M."/>
            <person name="Hu Y."/>
            <person name="Antoshechkin I."/>
            <person name="Miller M.M."/>
            <person name="Sternberg P.W."/>
            <person name="Aroian R.V."/>
        </authorList>
    </citation>
    <scope>NUCLEOTIDE SEQUENCE</scope>
    <source>
        <strain evidence="2">HY135</strain>
    </source>
</reference>
<accession>A0A016WHQ7</accession>
<dbReference type="PANTHER" id="PTHR33395:SF22">
    <property type="entry name" value="REVERSE TRANSCRIPTASE DOMAIN-CONTAINING PROTEIN"/>
    <property type="match status" value="1"/>
</dbReference>
<evidence type="ECO:0000313" key="2">
    <source>
        <dbReference type="Proteomes" id="UP000024635"/>
    </source>
</evidence>
<organism evidence="1 2">
    <name type="scientific">Ancylostoma ceylanicum</name>
    <dbReference type="NCBI Taxonomy" id="53326"/>
    <lineage>
        <taxon>Eukaryota</taxon>
        <taxon>Metazoa</taxon>
        <taxon>Ecdysozoa</taxon>
        <taxon>Nematoda</taxon>
        <taxon>Chromadorea</taxon>
        <taxon>Rhabditida</taxon>
        <taxon>Rhabditina</taxon>
        <taxon>Rhabditomorpha</taxon>
        <taxon>Strongyloidea</taxon>
        <taxon>Ancylostomatidae</taxon>
        <taxon>Ancylostomatinae</taxon>
        <taxon>Ancylostoma</taxon>
    </lineage>
</organism>
<dbReference type="AlphaFoldDB" id="A0A016WHQ7"/>
<dbReference type="Proteomes" id="UP000024635">
    <property type="component" value="Unassembled WGS sequence"/>
</dbReference>
<protein>
    <recommendedName>
        <fullName evidence="3">Reverse transcriptase domain-containing protein</fullName>
    </recommendedName>
</protein>
<evidence type="ECO:0008006" key="3">
    <source>
        <dbReference type="Google" id="ProtNLM"/>
    </source>
</evidence>
<dbReference type="OrthoDB" id="410104at2759"/>
<proteinExistence type="predicted"/>